<keyword evidence="1" id="KW-0255">Endonuclease</keyword>
<keyword evidence="1" id="KW-0540">Nuclease</keyword>
<name>A0AAW4HI90_VIBVL</name>
<accession>A0AAW4HI90</accession>
<sequence length="91" mass="10898">DLKEHLWLRLYRLRGKTPKGQTTIEVTNLNHSSRLVFSRYEIGEKIDELLDICWERFENYRLQTDTRSRNRLIKVVEGLLEECQPNSDYSA</sequence>
<feature type="non-terminal residue" evidence="1">
    <location>
        <position position="1"/>
    </location>
</feature>
<evidence type="ECO:0000313" key="1">
    <source>
        <dbReference type="EMBL" id="MBN8124750.1"/>
    </source>
</evidence>
<evidence type="ECO:0000313" key="2">
    <source>
        <dbReference type="Proteomes" id="UP000664056"/>
    </source>
</evidence>
<keyword evidence="1" id="KW-0378">Hydrolase</keyword>
<dbReference type="EMBL" id="JAFKOQ010000158">
    <property type="protein sequence ID" value="MBN8124750.1"/>
    <property type="molecule type" value="Genomic_DNA"/>
</dbReference>
<proteinExistence type="predicted"/>
<feature type="non-terminal residue" evidence="1">
    <location>
        <position position="91"/>
    </location>
</feature>
<reference evidence="1" key="1">
    <citation type="submission" date="2021-03" db="EMBL/GenBank/DDBJ databases">
        <title>Study of the foodborne Vibrio vulnificus isolates from China.</title>
        <authorList>
            <person name="Zheng Z."/>
            <person name="Ye L."/>
        </authorList>
    </citation>
    <scope>NUCLEOTIDE SEQUENCE</scope>
    <source>
        <strain evidence="1">Vv1582</strain>
    </source>
</reference>
<comment type="caution">
    <text evidence="1">The sequence shown here is derived from an EMBL/GenBank/DDBJ whole genome shotgun (WGS) entry which is preliminary data.</text>
</comment>
<organism evidence="1 2">
    <name type="scientific">Vibrio vulnificus</name>
    <dbReference type="NCBI Taxonomy" id="672"/>
    <lineage>
        <taxon>Bacteria</taxon>
        <taxon>Pseudomonadati</taxon>
        <taxon>Pseudomonadota</taxon>
        <taxon>Gammaproteobacteria</taxon>
        <taxon>Vibrionales</taxon>
        <taxon>Vibrionaceae</taxon>
        <taxon>Vibrio</taxon>
    </lineage>
</organism>
<gene>
    <name evidence="1" type="ORF">J0J18_23950</name>
</gene>
<dbReference type="AlphaFoldDB" id="A0AAW4HI90"/>
<protein>
    <submittedName>
        <fullName evidence="1">HNH endonuclease</fullName>
    </submittedName>
</protein>
<dbReference type="Proteomes" id="UP000664056">
    <property type="component" value="Unassembled WGS sequence"/>
</dbReference>
<dbReference type="GO" id="GO:0004519">
    <property type="term" value="F:endonuclease activity"/>
    <property type="evidence" value="ECO:0007669"/>
    <property type="project" value="UniProtKB-KW"/>
</dbReference>